<feature type="compositionally biased region" description="Low complexity" evidence="1">
    <location>
        <begin position="42"/>
        <end position="51"/>
    </location>
</feature>
<accession>A0ABQ3QEM6</accession>
<organism evidence="2 3">
    <name type="scientific">Streptomyces violascens</name>
    <dbReference type="NCBI Taxonomy" id="67381"/>
    <lineage>
        <taxon>Bacteria</taxon>
        <taxon>Bacillati</taxon>
        <taxon>Actinomycetota</taxon>
        <taxon>Actinomycetes</taxon>
        <taxon>Kitasatosporales</taxon>
        <taxon>Streptomycetaceae</taxon>
        <taxon>Streptomyces</taxon>
    </lineage>
</organism>
<dbReference type="EMBL" id="BNDY01000001">
    <property type="protein sequence ID" value="GHI35704.1"/>
    <property type="molecule type" value="Genomic_DNA"/>
</dbReference>
<gene>
    <name evidence="2" type="ORF">Sviol_01120</name>
</gene>
<evidence type="ECO:0000313" key="3">
    <source>
        <dbReference type="Proteomes" id="UP001050808"/>
    </source>
</evidence>
<dbReference type="Proteomes" id="UP001050808">
    <property type="component" value="Unassembled WGS sequence"/>
</dbReference>
<sequence length="127" mass="13353">MSPLVAATSFTLAHWRPETKSGFRGAAGRGGPPFCVRTDSQPTASPTSTSAWIAKWLGTGPGGPSRELPPTPRCLGSPTHLREQPDPGAPSPRSRRRPRGAPQRTYPRRATSVSNVASGGQAKRSGV</sequence>
<keyword evidence="3" id="KW-1185">Reference proteome</keyword>
<reference evidence="2" key="1">
    <citation type="submission" date="2024-05" db="EMBL/GenBank/DDBJ databases">
        <title>Whole genome shotgun sequence of Streptomyces violascens NBRC 12920.</title>
        <authorList>
            <person name="Komaki H."/>
            <person name="Tamura T."/>
        </authorList>
    </citation>
    <scope>NUCLEOTIDE SEQUENCE</scope>
    <source>
        <strain evidence="2">NBRC 12920</strain>
    </source>
</reference>
<name>A0ABQ3QEM6_9ACTN</name>
<protein>
    <submittedName>
        <fullName evidence="2">Uncharacterized protein</fullName>
    </submittedName>
</protein>
<feature type="region of interest" description="Disordered" evidence="1">
    <location>
        <begin position="17"/>
        <end position="127"/>
    </location>
</feature>
<comment type="caution">
    <text evidence="2">The sequence shown here is derived from an EMBL/GenBank/DDBJ whole genome shotgun (WGS) entry which is preliminary data.</text>
</comment>
<proteinExistence type="predicted"/>
<evidence type="ECO:0000256" key="1">
    <source>
        <dbReference type="SAM" id="MobiDB-lite"/>
    </source>
</evidence>
<evidence type="ECO:0000313" key="2">
    <source>
        <dbReference type="EMBL" id="GHI35704.1"/>
    </source>
</evidence>